<gene>
    <name evidence="1" type="ORF">JCM19241_3100</name>
</gene>
<evidence type="ECO:0000313" key="1">
    <source>
        <dbReference type="EMBL" id="GAM73645.1"/>
    </source>
</evidence>
<dbReference type="Proteomes" id="UP000031666">
    <property type="component" value="Unassembled WGS sequence"/>
</dbReference>
<comment type="caution">
    <text evidence="1">The sequence shown here is derived from an EMBL/GenBank/DDBJ whole genome shotgun (WGS) entry which is preliminary data.</text>
</comment>
<proteinExistence type="predicted"/>
<name>A0A0B8Q294_9VIBR</name>
<reference evidence="1 2" key="1">
    <citation type="submission" date="2015-01" db="EMBL/GenBank/DDBJ databases">
        <title>Vibrio sp. C94 JCM 19241 whole genome shotgun sequence.</title>
        <authorList>
            <person name="Sawabe T."/>
            <person name="Meirelles P."/>
            <person name="Feng G."/>
            <person name="Sayaka M."/>
            <person name="Hattori M."/>
            <person name="Ohkuma M."/>
        </authorList>
    </citation>
    <scope>NUCLEOTIDE SEQUENCE [LARGE SCALE GENOMIC DNA]</scope>
    <source>
        <strain evidence="2">JCM 19241</strain>
    </source>
</reference>
<dbReference type="STRING" id="1481914.JCM19241_3100"/>
<protein>
    <submittedName>
        <fullName evidence="1">Uncharacterized protein</fullName>
    </submittedName>
</protein>
<dbReference type="AlphaFoldDB" id="A0A0B8Q294"/>
<sequence>MVTRIHIAEGVSLQIDNETSELSPKQIKTLSEQLIKLIENNNG</sequence>
<reference evidence="1 2" key="2">
    <citation type="submission" date="2015-01" db="EMBL/GenBank/DDBJ databases">
        <authorList>
            <consortium name="NBRP consortium"/>
            <person name="Sawabe T."/>
            <person name="Meirelles P."/>
            <person name="Feng G."/>
            <person name="Sayaka M."/>
            <person name="Hattori M."/>
            <person name="Ohkuma M."/>
        </authorList>
    </citation>
    <scope>NUCLEOTIDE SEQUENCE [LARGE SCALE GENOMIC DNA]</scope>
    <source>
        <strain evidence="2">JCM 19241</strain>
    </source>
</reference>
<accession>A0A0B8Q294</accession>
<organism evidence="1 2">
    <name type="scientific">Vibrio ishigakensis</name>
    <dbReference type="NCBI Taxonomy" id="1481914"/>
    <lineage>
        <taxon>Bacteria</taxon>
        <taxon>Pseudomonadati</taxon>
        <taxon>Pseudomonadota</taxon>
        <taxon>Gammaproteobacteria</taxon>
        <taxon>Vibrionales</taxon>
        <taxon>Vibrionaceae</taxon>
        <taxon>Vibrio</taxon>
    </lineage>
</organism>
<dbReference type="EMBL" id="BBSC01000001">
    <property type="protein sequence ID" value="GAM73645.1"/>
    <property type="molecule type" value="Genomic_DNA"/>
</dbReference>
<evidence type="ECO:0000313" key="2">
    <source>
        <dbReference type="Proteomes" id="UP000031666"/>
    </source>
</evidence>